<keyword evidence="4" id="KW-0554">One-carbon metabolism</keyword>
<accession>B3QZX1</accession>
<dbReference type="InterPro" id="IPR012259">
    <property type="entry name" value="DHFR"/>
</dbReference>
<dbReference type="InterPro" id="IPR024072">
    <property type="entry name" value="DHFR-like_dom_sf"/>
</dbReference>
<dbReference type="PROSITE" id="PS51330">
    <property type="entry name" value="DHFR_2"/>
    <property type="match status" value="1"/>
</dbReference>
<name>B3QZX1_PHYMT</name>
<dbReference type="KEGG" id="pml:ATP_00321"/>
<sequence>MISLITALDPNFLIGNCNMLPWHYPQDLKFFKKMTNNKNVLMGYCTYKSLKKYYKNKNFLFQKTYVASFDQSLQLPDAIVINNLFNFLKNIQDEIIIIGGSQIYKQTLPYINILYVTHILTRFQGDSFFPFVNLKKYKIVSKKIYPELIFVEYHKIS</sequence>
<dbReference type="EMBL" id="CU469464">
    <property type="protein sequence ID" value="CAP18508.1"/>
    <property type="molecule type" value="Genomic_DNA"/>
</dbReference>
<evidence type="ECO:0000256" key="3">
    <source>
        <dbReference type="ARBA" id="ARBA00012856"/>
    </source>
</evidence>
<keyword evidence="10" id="KW-1185">Reference proteome</keyword>
<organism evidence="10">
    <name type="scientific">Phytoplasma mali (strain AT)</name>
    <dbReference type="NCBI Taxonomy" id="482235"/>
    <lineage>
        <taxon>Bacteria</taxon>
        <taxon>Bacillati</taxon>
        <taxon>Mycoplasmatota</taxon>
        <taxon>Mollicutes</taxon>
        <taxon>Acholeplasmatales</taxon>
        <taxon>Acholeplasmataceae</taxon>
        <taxon>Candidatus Phytoplasma</taxon>
        <taxon>16SrX (Apple proliferation group)</taxon>
    </lineage>
</organism>
<dbReference type="GO" id="GO:0050661">
    <property type="term" value="F:NADP binding"/>
    <property type="evidence" value="ECO:0007669"/>
    <property type="project" value="InterPro"/>
</dbReference>
<dbReference type="InterPro" id="IPR017925">
    <property type="entry name" value="DHFR_CS"/>
</dbReference>
<evidence type="ECO:0000256" key="5">
    <source>
        <dbReference type="ARBA" id="ARBA00022857"/>
    </source>
</evidence>
<evidence type="ECO:0000256" key="4">
    <source>
        <dbReference type="ARBA" id="ARBA00022563"/>
    </source>
</evidence>
<comment type="similarity">
    <text evidence="2 7">Belongs to the dihydrofolate reductase family.</text>
</comment>
<dbReference type="AlphaFoldDB" id="B3QZX1"/>
<evidence type="ECO:0000256" key="7">
    <source>
        <dbReference type="RuleBase" id="RU004474"/>
    </source>
</evidence>
<evidence type="ECO:0000313" key="9">
    <source>
        <dbReference type="EMBL" id="CAP18508.1"/>
    </source>
</evidence>
<dbReference type="UniPathway" id="UPA00077">
    <property type="reaction ID" value="UER00158"/>
</dbReference>
<proteinExistence type="inferred from homology"/>
<dbReference type="PANTHER" id="PTHR48069">
    <property type="entry name" value="DIHYDROFOLATE REDUCTASE"/>
    <property type="match status" value="1"/>
</dbReference>
<evidence type="ECO:0000256" key="1">
    <source>
        <dbReference type="ARBA" id="ARBA00004903"/>
    </source>
</evidence>
<evidence type="ECO:0000313" key="10">
    <source>
        <dbReference type="Proteomes" id="UP000002020"/>
    </source>
</evidence>
<feature type="domain" description="DHFR" evidence="8">
    <location>
        <begin position="1"/>
        <end position="157"/>
    </location>
</feature>
<dbReference type="CDD" id="cd00209">
    <property type="entry name" value="DHFR"/>
    <property type="match status" value="1"/>
</dbReference>
<dbReference type="GO" id="GO:0004146">
    <property type="term" value="F:dihydrofolate reductase activity"/>
    <property type="evidence" value="ECO:0007669"/>
    <property type="project" value="UniProtKB-EC"/>
</dbReference>
<gene>
    <name evidence="9" type="primary">folA</name>
    <name evidence="9" type="ordered locus">ATP_00321</name>
</gene>
<evidence type="ECO:0000256" key="6">
    <source>
        <dbReference type="ARBA" id="ARBA00023002"/>
    </source>
</evidence>
<dbReference type="GO" id="GO:0046655">
    <property type="term" value="P:folic acid metabolic process"/>
    <property type="evidence" value="ECO:0007669"/>
    <property type="project" value="TreeGrafter"/>
</dbReference>
<reference evidence="9 10" key="1">
    <citation type="journal article" date="2008" name="BMC Genomics">
        <title>The linear chromosome of the plant-pathogenic mycoplasma 'Candidatus Phytoplasma mali'.</title>
        <authorList>
            <person name="Kube M."/>
            <person name="Schneider B."/>
            <person name="Kuhl H."/>
            <person name="Dandekar T."/>
            <person name="Heitmann K."/>
            <person name="Migdoll A.M."/>
            <person name="Reinhardt R."/>
            <person name="Seemueller E."/>
        </authorList>
    </citation>
    <scope>NUCLEOTIDE SEQUENCE [LARGE SCALE GENOMIC DNA]</scope>
    <source>
        <strain evidence="9 10">AT</strain>
    </source>
</reference>
<comment type="pathway">
    <text evidence="1">Cofactor biosynthesis; tetrahydrofolate biosynthesis; 5,6,7,8-tetrahydrofolate from 7,8-dihydrofolate: step 1/1.</text>
</comment>
<dbReference type="Pfam" id="PF00186">
    <property type="entry name" value="DHFR_1"/>
    <property type="match status" value="1"/>
</dbReference>
<dbReference type="GO" id="GO:0046654">
    <property type="term" value="P:tetrahydrofolate biosynthetic process"/>
    <property type="evidence" value="ECO:0007669"/>
    <property type="project" value="UniProtKB-UniPathway"/>
</dbReference>
<evidence type="ECO:0000256" key="2">
    <source>
        <dbReference type="ARBA" id="ARBA00009539"/>
    </source>
</evidence>
<dbReference type="SUPFAM" id="SSF53597">
    <property type="entry name" value="Dihydrofolate reductase-like"/>
    <property type="match status" value="1"/>
</dbReference>
<dbReference type="PANTHER" id="PTHR48069:SF3">
    <property type="entry name" value="DIHYDROFOLATE REDUCTASE"/>
    <property type="match status" value="1"/>
</dbReference>
<dbReference type="Gene3D" id="3.40.430.10">
    <property type="entry name" value="Dihydrofolate Reductase, subunit A"/>
    <property type="match status" value="1"/>
</dbReference>
<dbReference type="STRING" id="37692.ATP_00321"/>
<dbReference type="GO" id="GO:0046452">
    <property type="term" value="P:dihydrofolate metabolic process"/>
    <property type="evidence" value="ECO:0007669"/>
    <property type="project" value="TreeGrafter"/>
</dbReference>
<dbReference type="Proteomes" id="UP000002020">
    <property type="component" value="Chromosome"/>
</dbReference>
<keyword evidence="5" id="KW-0521">NADP</keyword>
<dbReference type="eggNOG" id="COG0262">
    <property type="taxonomic scope" value="Bacteria"/>
</dbReference>
<dbReference type="InterPro" id="IPR001796">
    <property type="entry name" value="DHFR_dom"/>
</dbReference>
<dbReference type="PRINTS" id="PR00070">
    <property type="entry name" value="DHFR"/>
</dbReference>
<protein>
    <recommendedName>
        <fullName evidence="3">dihydrofolate reductase</fullName>
        <ecNumber evidence="3">1.5.1.3</ecNumber>
    </recommendedName>
</protein>
<evidence type="ECO:0000259" key="8">
    <source>
        <dbReference type="PROSITE" id="PS51330"/>
    </source>
</evidence>
<dbReference type="EC" id="1.5.1.3" evidence="3"/>
<dbReference type="GO" id="GO:0006730">
    <property type="term" value="P:one-carbon metabolic process"/>
    <property type="evidence" value="ECO:0007669"/>
    <property type="project" value="UniProtKB-KW"/>
</dbReference>
<dbReference type="HOGENOM" id="CLU_043966_5_2_14"/>
<dbReference type="PROSITE" id="PS00075">
    <property type="entry name" value="DHFR_1"/>
    <property type="match status" value="1"/>
</dbReference>
<dbReference type="GO" id="GO:0005829">
    <property type="term" value="C:cytosol"/>
    <property type="evidence" value="ECO:0007669"/>
    <property type="project" value="TreeGrafter"/>
</dbReference>
<keyword evidence="6 9" id="KW-0560">Oxidoreductase</keyword>